<dbReference type="InterPro" id="IPR017907">
    <property type="entry name" value="Znf_RING_CS"/>
</dbReference>
<protein>
    <submittedName>
        <fullName evidence="6">NRAG8 protein</fullName>
    </submittedName>
</protein>
<dbReference type="PROSITE" id="PS00518">
    <property type="entry name" value="ZF_RING_1"/>
    <property type="match status" value="1"/>
</dbReference>
<keyword evidence="3" id="KW-0862">Zinc</keyword>
<dbReference type="AlphaFoldDB" id="A8BFN2"/>
<keyword evidence="2 4" id="KW-0863">Zinc-finger</keyword>
<dbReference type="InterPro" id="IPR035714">
    <property type="entry name" value="RAG1_imp-bd"/>
</dbReference>
<feature type="domain" description="RING-type" evidence="5">
    <location>
        <begin position="195"/>
        <end position="238"/>
    </location>
</feature>
<proteinExistence type="predicted"/>
<evidence type="ECO:0000313" key="6">
    <source>
        <dbReference type="EMBL" id="ABS58626.1"/>
    </source>
</evidence>
<dbReference type="InterPro" id="IPR013083">
    <property type="entry name" value="Znf_RING/FYVE/PHD"/>
</dbReference>
<dbReference type="PROSITE" id="PS50089">
    <property type="entry name" value="ZF_RING_2"/>
    <property type="match status" value="1"/>
</dbReference>
<accession>A8BFN2</accession>
<dbReference type="GO" id="GO:0008270">
    <property type="term" value="F:zinc ion binding"/>
    <property type="evidence" value="ECO:0007669"/>
    <property type="project" value="UniProtKB-KW"/>
</dbReference>
<name>A8BFN2_APLCA</name>
<dbReference type="InterPro" id="IPR001841">
    <property type="entry name" value="Znf_RING"/>
</dbReference>
<dbReference type="Pfam" id="PF00097">
    <property type="entry name" value="zf-C3HC4"/>
    <property type="match status" value="1"/>
</dbReference>
<feature type="non-terminal residue" evidence="6">
    <location>
        <position position="523"/>
    </location>
</feature>
<dbReference type="SMART" id="SM00184">
    <property type="entry name" value="RING"/>
    <property type="match status" value="1"/>
</dbReference>
<dbReference type="SUPFAM" id="SSF57850">
    <property type="entry name" value="RING/U-box"/>
    <property type="match status" value="1"/>
</dbReference>
<organism evidence="6">
    <name type="scientific">Aplysia californica</name>
    <name type="common">California sea hare</name>
    <dbReference type="NCBI Taxonomy" id="6500"/>
    <lineage>
        <taxon>Eukaryota</taxon>
        <taxon>Metazoa</taxon>
        <taxon>Spiralia</taxon>
        <taxon>Lophotrochozoa</taxon>
        <taxon>Mollusca</taxon>
        <taxon>Gastropoda</taxon>
        <taxon>Heterobranchia</taxon>
        <taxon>Euthyneura</taxon>
        <taxon>Tectipleura</taxon>
        <taxon>Aplysiida</taxon>
        <taxon>Aplysioidea</taxon>
        <taxon>Aplysiidae</taxon>
        <taxon>Aplysia</taxon>
    </lineage>
</organism>
<reference evidence="6" key="1">
    <citation type="submission" date="2006-10" db="EMBL/GenBank/DDBJ databases">
        <title>The Identification of Relic Transposons from the Immunological Big Bang: On the Origin of Adaptive Immunity.</title>
        <authorList>
            <person name="Panchin Y.V."/>
            <person name="Moroz L.L."/>
        </authorList>
    </citation>
    <scope>NUCLEOTIDE SEQUENCE</scope>
</reference>
<dbReference type="EMBL" id="EF042305">
    <property type="protein sequence ID" value="ABS58626.1"/>
    <property type="molecule type" value="Genomic_DNA"/>
</dbReference>
<dbReference type="Gene3D" id="3.30.40.10">
    <property type="entry name" value="Zinc/RING finger domain, C3HC4 (zinc finger)"/>
    <property type="match status" value="1"/>
</dbReference>
<evidence type="ECO:0000256" key="1">
    <source>
        <dbReference type="ARBA" id="ARBA00022723"/>
    </source>
</evidence>
<dbReference type="InterPro" id="IPR018957">
    <property type="entry name" value="Znf_C3HC4_RING-type"/>
</dbReference>
<sequence>MVRTDTDSCLLFAFYRYQDSSMHAFGEHMDHLQSLCRFCGSKMGAKSAKPKDCSAYRDSIWTVYAINVQDDVPGQHPSKMCQRCYRTMLGYFKKDVNDGMPAKRAREISWEPYNSECYQCSTCRMSQEKGKGGRRKKPDFSHNEIFLLYNLHQDNIFSSLYDNSTVSFLPKINKQEKCHFSLQSMPSSLKEKFECRLCSSFFTYHVVKTKCNHYFCAVCLSTIFKKSISNSVPCPTCEVTNNFSEVESAESILVEQLGNLIIKCNLCLHSVTYKEYIPHSCCLGESASTSKVTTDIMSESDDCSFYSSSTAPDYDFLLTSTPIKKSYVDASISPFKINPSVSIESVVSPLYVEASTSPLKISDLVLHESMTERNVLEKSALEPLDRTEQAIYTRLTKRKINTEDSDMLVCRTRGQPLCFTHLVKPRTKSQLARSPLKKKRSSKLAKIRTLISGDKDSGKIQHITDLKTIRKADRVNVCEAAGLRVANLSSVCGISFKTHTNLSWTQYRKAKKFLKDKLTFQSE</sequence>
<evidence type="ECO:0000259" key="5">
    <source>
        <dbReference type="PROSITE" id="PS50089"/>
    </source>
</evidence>
<keyword evidence="1" id="KW-0479">Metal-binding</keyword>
<dbReference type="Pfam" id="PF12560">
    <property type="entry name" value="RAG1_imp_bd"/>
    <property type="match status" value="1"/>
</dbReference>
<dbReference type="OrthoDB" id="6270329at2759"/>
<evidence type="ECO:0000256" key="4">
    <source>
        <dbReference type="PROSITE-ProRule" id="PRU00175"/>
    </source>
</evidence>
<gene>
    <name evidence="6" type="primary">NRAGTP8</name>
</gene>
<evidence type="ECO:0000256" key="2">
    <source>
        <dbReference type="ARBA" id="ARBA00022771"/>
    </source>
</evidence>
<evidence type="ECO:0000256" key="3">
    <source>
        <dbReference type="ARBA" id="ARBA00022833"/>
    </source>
</evidence>